<dbReference type="AlphaFoldDB" id="A0A1H9QU14"/>
<dbReference type="NCBIfam" id="TIGR00639">
    <property type="entry name" value="PurN"/>
    <property type="match status" value="1"/>
</dbReference>
<protein>
    <recommendedName>
        <fullName evidence="6">Phosphoribosylglycinamide formyltransferase</fullName>
        <ecNumber evidence="6">2.1.2.2</ecNumber>
    </recommendedName>
    <alternativeName>
        <fullName evidence="6">5'-phosphoribosylglycinamide transformylase</fullName>
    </alternativeName>
    <alternativeName>
        <fullName evidence="6">GAR transformylase</fullName>
        <shortName evidence="6">GART</shortName>
    </alternativeName>
</protein>
<dbReference type="InterPro" id="IPR004607">
    <property type="entry name" value="GART"/>
</dbReference>
<dbReference type="EMBL" id="FOGL01000007">
    <property type="protein sequence ID" value="SER63715.1"/>
    <property type="molecule type" value="Genomic_DNA"/>
</dbReference>
<keyword evidence="2 6" id="KW-0808">Transferase</keyword>
<dbReference type="CDD" id="cd08645">
    <property type="entry name" value="FMT_core_GART"/>
    <property type="match status" value="1"/>
</dbReference>
<dbReference type="HAMAP" id="MF_01930">
    <property type="entry name" value="PurN"/>
    <property type="match status" value="1"/>
</dbReference>
<dbReference type="InterPro" id="IPR036477">
    <property type="entry name" value="Formyl_transf_N_sf"/>
</dbReference>
<dbReference type="Gene3D" id="3.40.50.170">
    <property type="entry name" value="Formyl transferase, N-terminal domain"/>
    <property type="match status" value="1"/>
</dbReference>
<evidence type="ECO:0000256" key="2">
    <source>
        <dbReference type="ARBA" id="ARBA00022679"/>
    </source>
</evidence>
<keyword evidence="9" id="KW-1185">Reference proteome</keyword>
<evidence type="ECO:0000256" key="6">
    <source>
        <dbReference type="HAMAP-Rule" id="MF_01930"/>
    </source>
</evidence>
<dbReference type="InterPro" id="IPR002376">
    <property type="entry name" value="Formyl_transf_N"/>
</dbReference>
<comment type="catalytic activity">
    <reaction evidence="5 6">
        <text>N(1)-(5-phospho-beta-D-ribosyl)glycinamide + (6R)-10-formyltetrahydrofolate = N(2)-formyl-N(1)-(5-phospho-beta-D-ribosyl)glycinamide + (6S)-5,6,7,8-tetrahydrofolate + H(+)</text>
        <dbReference type="Rhea" id="RHEA:15053"/>
        <dbReference type="ChEBI" id="CHEBI:15378"/>
        <dbReference type="ChEBI" id="CHEBI:57453"/>
        <dbReference type="ChEBI" id="CHEBI:143788"/>
        <dbReference type="ChEBI" id="CHEBI:147286"/>
        <dbReference type="ChEBI" id="CHEBI:195366"/>
        <dbReference type="EC" id="2.1.2.2"/>
    </reaction>
</comment>
<dbReference type="GO" id="GO:0004644">
    <property type="term" value="F:phosphoribosylglycinamide formyltransferase activity"/>
    <property type="evidence" value="ECO:0007669"/>
    <property type="project" value="UniProtKB-UniRule"/>
</dbReference>
<dbReference type="UniPathway" id="UPA00074">
    <property type="reaction ID" value="UER00126"/>
</dbReference>
<dbReference type="OrthoDB" id="9806170at2"/>
<dbReference type="SUPFAM" id="SSF53328">
    <property type="entry name" value="Formyltransferase"/>
    <property type="match status" value="1"/>
</dbReference>
<dbReference type="Pfam" id="PF00551">
    <property type="entry name" value="Formyl_trans_N"/>
    <property type="match status" value="1"/>
</dbReference>
<dbReference type="STRING" id="531814.SAMN04487944_10795"/>
<evidence type="ECO:0000313" key="8">
    <source>
        <dbReference type="EMBL" id="SER63715.1"/>
    </source>
</evidence>
<dbReference type="EC" id="2.1.2.2" evidence="6"/>
<feature type="binding site" evidence="6">
    <location>
        <position position="67"/>
    </location>
    <ligand>
        <name>(6R)-10-formyltetrahydrofolate</name>
        <dbReference type="ChEBI" id="CHEBI:195366"/>
    </ligand>
</feature>
<feature type="binding site" evidence="6">
    <location>
        <begin position="92"/>
        <end position="95"/>
    </location>
    <ligand>
        <name>(6R)-10-formyltetrahydrofolate</name>
        <dbReference type="ChEBI" id="CHEBI:195366"/>
    </ligand>
</feature>
<accession>A0A1H9QU14</accession>
<keyword evidence="3 6" id="KW-0658">Purine biosynthesis</keyword>
<sequence>MSKVKLAVFASGTGSNYDAIIQAINHGKLDAEVSLLVCDKPNAKVIDKARQNGTPTFAFDPKQYSKKEVFEAKIVDVLQEAKIEWIILAGYMRLIGHTLLQPFEGKMINIHPSLLPSFPGLDAIGQALETGVKVSGVTVHYVDAGMDTGNIIAQEVVYINDETTREELEQAIHKVEHKLYPETIQKLISRGESS</sequence>
<proteinExistence type="inferred from homology"/>
<dbReference type="RefSeq" id="WP_089740497.1">
    <property type="nucleotide sequence ID" value="NZ_FOGL01000007.1"/>
</dbReference>
<name>A0A1H9QU14_9BACI</name>
<dbReference type="Proteomes" id="UP000199687">
    <property type="component" value="Unassembled WGS sequence"/>
</dbReference>
<feature type="domain" description="Formyl transferase N-terminal" evidence="7">
    <location>
        <begin position="5"/>
        <end position="184"/>
    </location>
</feature>
<dbReference type="GO" id="GO:0005829">
    <property type="term" value="C:cytosol"/>
    <property type="evidence" value="ECO:0007669"/>
    <property type="project" value="TreeGrafter"/>
</dbReference>
<feature type="site" description="Raises pKa of active site His" evidence="6">
    <location>
        <position position="147"/>
    </location>
</feature>
<dbReference type="PROSITE" id="PS00373">
    <property type="entry name" value="GART"/>
    <property type="match status" value="1"/>
</dbReference>
<dbReference type="PANTHER" id="PTHR43369:SF2">
    <property type="entry name" value="PHOSPHORIBOSYLGLYCINAMIDE FORMYLTRANSFERASE"/>
    <property type="match status" value="1"/>
</dbReference>
<comment type="pathway">
    <text evidence="1 6">Purine metabolism; IMP biosynthesis via de novo pathway; N(2)-formyl-N(1)-(5-phospho-D-ribosyl)glycinamide from N(1)-(5-phospho-D-ribosyl)glycinamide (10-formyl THF route): step 1/1.</text>
</comment>
<evidence type="ECO:0000256" key="3">
    <source>
        <dbReference type="ARBA" id="ARBA00022755"/>
    </source>
</evidence>
<organism evidence="8 9">
    <name type="scientific">Gracilibacillus ureilyticus</name>
    <dbReference type="NCBI Taxonomy" id="531814"/>
    <lineage>
        <taxon>Bacteria</taxon>
        <taxon>Bacillati</taxon>
        <taxon>Bacillota</taxon>
        <taxon>Bacilli</taxon>
        <taxon>Bacillales</taxon>
        <taxon>Bacillaceae</taxon>
        <taxon>Gracilibacillus</taxon>
    </lineage>
</organism>
<evidence type="ECO:0000313" key="9">
    <source>
        <dbReference type="Proteomes" id="UP000199687"/>
    </source>
</evidence>
<gene>
    <name evidence="6" type="primary">purN</name>
    <name evidence="8" type="ORF">SAMN04487944_10795</name>
</gene>
<reference evidence="8 9" key="1">
    <citation type="submission" date="2016-10" db="EMBL/GenBank/DDBJ databases">
        <authorList>
            <person name="de Groot N.N."/>
        </authorList>
    </citation>
    <scope>NUCLEOTIDE SEQUENCE [LARGE SCALE GENOMIC DNA]</scope>
    <source>
        <strain evidence="8 9">CGMCC 1.7727</strain>
    </source>
</reference>
<evidence type="ECO:0000256" key="1">
    <source>
        <dbReference type="ARBA" id="ARBA00005054"/>
    </source>
</evidence>
<comment type="function">
    <text evidence="6">Catalyzes the transfer of a formyl group from 10-formyltetrahydrofolate to 5-phospho-ribosyl-glycinamide (GAR), producing 5-phospho-ribosyl-N-formylglycinamide (FGAR) and tetrahydrofolate.</text>
</comment>
<feature type="binding site" evidence="6">
    <location>
        <position position="109"/>
    </location>
    <ligand>
        <name>(6R)-10-formyltetrahydrofolate</name>
        <dbReference type="ChEBI" id="CHEBI:195366"/>
    </ligand>
</feature>
<dbReference type="GO" id="GO:0006189">
    <property type="term" value="P:'de novo' IMP biosynthetic process"/>
    <property type="evidence" value="ECO:0007669"/>
    <property type="project" value="UniProtKB-UniRule"/>
</dbReference>
<dbReference type="PANTHER" id="PTHR43369">
    <property type="entry name" value="PHOSPHORIBOSYLGLYCINAMIDE FORMYLTRANSFERASE"/>
    <property type="match status" value="1"/>
</dbReference>
<feature type="active site" description="Proton donor" evidence="6">
    <location>
        <position position="111"/>
    </location>
</feature>
<evidence type="ECO:0000259" key="7">
    <source>
        <dbReference type="Pfam" id="PF00551"/>
    </source>
</evidence>
<evidence type="ECO:0000256" key="4">
    <source>
        <dbReference type="ARBA" id="ARBA00038440"/>
    </source>
</evidence>
<dbReference type="InterPro" id="IPR001555">
    <property type="entry name" value="GART_AS"/>
</dbReference>
<comment type="similarity">
    <text evidence="4 6">Belongs to the GART family.</text>
</comment>
<feature type="binding site" evidence="6">
    <location>
        <begin position="14"/>
        <end position="16"/>
    </location>
    <ligand>
        <name>N(1)-(5-phospho-beta-D-ribosyl)glycinamide</name>
        <dbReference type="ChEBI" id="CHEBI:143788"/>
    </ligand>
</feature>
<evidence type="ECO:0000256" key="5">
    <source>
        <dbReference type="ARBA" id="ARBA00047664"/>
    </source>
</evidence>
<dbReference type="FunFam" id="3.40.50.170:FF:000007">
    <property type="entry name" value="Phosphoribosylglycinamide formyltransferase"/>
    <property type="match status" value="1"/>
</dbReference>